<evidence type="ECO:0000256" key="1">
    <source>
        <dbReference type="SAM" id="SignalP"/>
    </source>
</evidence>
<dbReference type="Proteomes" id="UP000757435">
    <property type="component" value="Unassembled WGS sequence"/>
</dbReference>
<organism evidence="2 3">
    <name type="scientific">Drouetiella hepatica Uher 2000/2452</name>
    <dbReference type="NCBI Taxonomy" id="904376"/>
    <lineage>
        <taxon>Bacteria</taxon>
        <taxon>Bacillati</taxon>
        <taxon>Cyanobacteriota</taxon>
        <taxon>Cyanophyceae</taxon>
        <taxon>Oculatellales</taxon>
        <taxon>Oculatellaceae</taxon>
        <taxon>Drouetiella</taxon>
    </lineage>
</organism>
<sequence>MVRKSLLTVGLSAAIASLSICTVSICTTAQAVNAATSSDSPDLDATPSVTAPIAQPVQVAQLFYPPATDDHQVLMVVGHGKISRPADKASVQLIVLSYDISTFNPYPVSDPAASGAELPEPPPIPPLTEEILKPFVAALVAAGVPASDITVEMGDVPGASPYNYYGEGSAAIAFDLAEPTSDRVEEIMAAAQEATSDKLYLQDRYIGYVTNSCDDMEAQAYIAAVADARDRAQILATAMQVEMSQISSVAEMPVTLGSTPYPSPCDLENLPQAAAYGYSTLSYYDPSAPVEVTLQRDLYVTYPVRQR</sequence>
<accession>A0A951UNA1</accession>
<keyword evidence="1" id="KW-0732">Signal</keyword>
<dbReference type="InterPro" id="IPR007497">
    <property type="entry name" value="SIMPL/DUF541"/>
</dbReference>
<evidence type="ECO:0000313" key="3">
    <source>
        <dbReference type="Proteomes" id="UP000757435"/>
    </source>
</evidence>
<feature type="chain" id="PRO_5037853616" evidence="1">
    <location>
        <begin position="32"/>
        <end position="307"/>
    </location>
</feature>
<proteinExistence type="predicted"/>
<feature type="signal peptide" evidence="1">
    <location>
        <begin position="1"/>
        <end position="31"/>
    </location>
</feature>
<evidence type="ECO:0000313" key="2">
    <source>
        <dbReference type="EMBL" id="MBW4660157.1"/>
    </source>
</evidence>
<dbReference type="Pfam" id="PF04402">
    <property type="entry name" value="SIMPL"/>
    <property type="match status" value="1"/>
</dbReference>
<reference evidence="2" key="2">
    <citation type="journal article" date="2022" name="Microbiol. Resour. Announc.">
        <title>Metagenome Sequencing to Explore Phylogenomics of Terrestrial Cyanobacteria.</title>
        <authorList>
            <person name="Ward R.D."/>
            <person name="Stajich J.E."/>
            <person name="Johansen J.R."/>
            <person name="Huntemann M."/>
            <person name="Clum A."/>
            <person name="Foster B."/>
            <person name="Foster B."/>
            <person name="Roux S."/>
            <person name="Palaniappan K."/>
            <person name="Varghese N."/>
            <person name="Mukherjee S."/>
            <person name="Reddy T.B.K."/>
            <person name="Daum C."/>
            <person name="Copeland A."/>
            <person name="Chen I.A."/>
            <person name="Ivanova N.N."/>
            <person name="Kyrpides N.C."/>
            <person name="Shapiro N."/>
            <person name="Eloe-Fadrosh E.A."/>
            <person name="Pietrasiak N."/>
        </authorList>
    </citation>
    <scope>NUCLEOTIDE SEQUENCE</scope>
    <source>
        <strain evidence="2">UHER 2000/2452</strain>
    </source>
</reference>
<dbReference type="Gene3D" id="3.30.110.170">
    <property type="entry name" value="Protein of unknown function (DUF541), domain 1"/>
    <property type="match status" value="1"/>
</dbReference>
<reference evidence="2" key="1">
    <citation type="submission" date="2021-05" db="EMBL/GenBank/DDBJ databases">
        <authorList>
            <person name="Pietrasiak N."/>
            <person name="Ward R."/>
            <person name="Stajich J.E."/>
            <person name="Kurbessoian T."/>
        </authorList>
    </citation>
    <scope>NUCLEOTIDE SEQUENCE</scope>
    <source>
        <strain evidence="2">UHER 2000/2452</strain>
    </source>
</reference>
<dbReference type="AlphaFoldDB" id="A0A951UNA1"/>
<dbReference type="EMBL" id="JAHHHD010000018">
    <property type="protein sequence ID" value="MBW4660157.1"/>
    <property type="molecule type" value="Genomic_DNA"/>
</dbReference>
<gene>
    <name evidence="2" type="ORF">KME15_15890</name>
</gene>
<comment type="caution">
    <text evidence="2">The sequence shown here is derived from an EMBL/GenBank/DDBJ whole genome shotgun (WGS) entry which is preliminary data.</text>
</comment>
<name>A0A951UNA1_9CYAN</name>
<protein>
    <submittedName>
        <fullName evidence="2">SIMPL domain-containing protein</fullName>
    </submittedName>
</protein>